<dbReference type="Proteomes" id="UP000321907">
    <property type="component" value="Unassembled WGS sequence"/>
</dbReference>
<keyword evidence="2" id="KW-1185">Reference proteome</keyword>
<reference evidence="1 2" key="1">
    <citation type="submission" date="2019-08" db="EMBL/GenBank/DDBJ databases">
        <title>Lewinella sp. strain SSH13 Genome sequencing and assembly.</title>
        <authorList>
            <person name="Kim I."/>
        </authorList>
    </citation>
    <scope>NUCLEOTIDE SEQUENCE [LARGE SCALE GENOMIC DNA]</scope>
    <source>
        <strain evidence="1 2">SSH13</strain>
    </source>
</reference>
<comment type="caution">
    <text evidence="1">The sequence shown here is derived from an EMBL/GenBank/DDBJ whole genome shotgun (WGS) entry which is preliminary data.</text>
</comment>
<proteinExistence type="predicted"/>
<dbReference type="AlphaFoldDB" id="A0A5C7FH10"/>
<protein>
    <recommendedName>
        <fullName evidence="3">Lipoprotein</fullName>
    </recommendedName>
</protein>
<sequence>MKGFFVALAVFIAFTYGCAPKPTFGEQIAFESANHVPGYYSIVLNTEPFEDQLRIANLDSLSFYGTGGRPSLAEIESRNYQTVRRQLDDCCRIGDKLNGKWENQRGLTSYGIKVDAIQLTNDDVARLREAAIVRQLLPLNR</sequence>
<evidence type="ECO:0008006" key="3">
    <source>
        <dbReference type="Google" id="ProtNLM"/>
    </source>
</evidence>
<gene>
    <name evidence="1" type="ORF">FUA23_05350</name>
</gene>
<evidence type="ECO:0000313" key="2">
    <source>
        <dbReference type="Proteomes" id="UP000321907"/>
    </source>
</evidence>
<accession>A0A5C7FH10</accession>
<dbReference type="EMBL" id="VOXD01000006">
    <property type="protein sequence ID" value="TXF90526.1"/>
    <property type="molecule type" value="Genomic_DNA"/>
</dbReference>
<dbReference type="PROSITE" id="PS51257">
    <property type="entry name" value="PROKAR_LIPOPROTEIN"/>
    <property type="match status" value="1"/>
</dbReference>
<organism evidence="1 2">
    <name type="scientific">Neolewinella aurantiaca</name>
    <dbReference type="NCBI Taxonomy" id="2602767"/>
    <lineage>
        <taxon>Bacteria</taxon>
        <taxon>Pseudomonadati</taxon>
        <taxon>Bacteroidota</taxon>
        <taxon>Saprospiria</taxon>
        <taxon>Saprospirales</taxon>
        <taxon>Lewinellaceae</taxon>
        <taxon>Neolewinella</taxon>
    </lineage>
</organism>
<dbReference type="RefSeq" id="WP_147929698.1">
    <property type="nucleotide sequence ID" value="NZ_VOXD01000006.1"/>
</dbReference>
<name>A0A5C7FH10_9BACT</name>
<evidence type="ECO:0000313" key="1">
    <source>
        <dbReference type="EMBL" id="TXF90526.1"/>
    </source>
</evidence>